<evidence type="ECO:0000256" key="1">
    <source>
        <dbReference type="ARBA" id="ARBA00023125"/>
    </source>
</evidence>
<dbReference type="Proteomes" id="UP001143486">
    <property type="component" value="Unassembled WGS sequence"/>
</dbReference>
<dbReference type="PROSITE" id="PS01332">
    <property type="entry name" value="HTH_RRF2_1"/>
    <property type="match status" value="1"/>
</dbReference>
<dbReference type="PROSITE" id="PS51197">
    <property type="entry name" value="HTH_RRF2_2"/>
    <property type="match status" value="1"/>
</dbReference>
<dbReference type="InterPro" id="IPR000944">
    <property type="entry name" value="Tscrpt_reg_Rrf2"/>
</dbReference>
<dbReference type="PANTHER" id="PTHR33221">
    <property type="entry name" value="WINGED HELIX-TURN-HELIX TRANSCRIPTIONAL REGULATOR, RRF2 FAMILY"/>
    <property type="match status" value="1"/>
</dbReference>
<dbReference type="GO" id="GO:0003677">
    <property type="term" value="F:DNA binding"/>
    <property type="evidence" value="ECO:0007669"/>
    <property type="project" value="UniProtKB-KW"/>
</dbReference>
<dbReference type="GO" id="GO:0005829">
    <property type="term" value="C:cytosol"/>
    <property type="evidence" value="ECO:0007669"/>
    <property type="project" value="TreeGrafter"/>
</dbReference>
<organism evidence="2 3">
    <name type="scientific">Maricaulis virginensis</name>
    <dbReference type="NCBI Taxonomy" id="144022"/>
    <lineage>
        <taxon>Bacteria</taxon>
        <taxon>Pseudomonadati</taxon>
        <taxon>Pseudomonadota</taxon>
        <taxon>Alphaproteobacteria</taxon>
        <taxon>Maricaulales</taxon>
        <taxon>Maricaulaceae</taxon>
        <taxon>Maricaulis</taxon>
    </lineage>
</organism>
<evidence type="ECO:0000313" key="2">
    <source>
        <dbReference type="EMBL" id="GLK53231.1"/>
    </source>
</evidence>
<reference evidence="2" key="1">
    <citation type="journal article" date="2014" name="Int. J. Syst. Evol. Microbiol.">
        <title>Complete genome sequence of Corynebacterium casei LMG S-19264T (=DSM 44701T), isolated from a smear-ripened cheese.</title>
        <authorList>
            <consortium name="US DOE Joint Genome Institute (JGI-PGF)"/>
            <person name="Walter F."/>
            <person name="Albersmeier A."/>
            <person name="Kalinowski J."/>
            <person name="Ruckert C."/>
        </authorList>
    </citation>
    <scope>NUCLEOTIDE SEQUENCE</scope>
    <source>
        <strain evidence="2">VKM B-1513</strain>
    </source>
</reference>
<keyword evidence="3" id="KW-1185">Reference proteome</keyword>
<accession>A0A9W6MPR6</accession>
<dbReference type="InterPro" id="IPR036388">
    <property type="entry name" value="WH-like_DNA-bd_sf"/>
</dbReference>
<evidence type="ECO:0000313" key="3">
    <source>
        <dbReference type="Proteomes" id="UP001143486"/>
    </source>
</evidence>
<comment type="caution">
    <text evidence="2">The sequence shown here is derived from an EMBL/GenBank/DDBJ whole genome shotgun (WGS) entry which is preliminary data.</text>
</comment>
<reference evidence="2" key="2">
    <citation type="submission" date="2023-01" db="EMBL/GenBank/DDBJ databases">
        <authorList>
            <person name="Sun Q."/>
            <person name="Evtushenko L."/>
        </authorList>
    </citation>
    <scope>NUCLEOTIDE SEQUENCE</scope>
    <source>
        <strain evidence="2">VKM B-1513</strain>
    </source>
</reference>
<sequence>MRLTSFTNYALRMLQYTALRGERISRVTDIAMIHQVSVHHMVKIANLLGREGYLETIRGRSGGVRLARPADTITVGEVVRLTEAPLELAECFNDDSNTCPLIGVCRLSKTWRKALDAFLEVLDGVTIADIAGNRGELTQRLALDADGG</sequence>
<dbReference type="AlphaFoldDB" id="A0A9W6MPR6"/>
<keyword evidence="1" id="KW-0238">DNA-binding</keyword>
<gene>
    <name evidence="2" type="primary">aau3</name>
    <name evidence="2" type="ORF">GCM10017621_27390</name>
</gene>
<protein>
    <submittedName>
        <fullName evidence="2">Protein aau3</fullName>
    </submittedName>
</protein>
<dbReference type="SUPFAM" id="SSF46785">
    <property type="entry name" value="Winged helix' DNA-binding domain"/>
    <property type="match status" value="1"/>
</dbReference>
<dbReference type="InterPro" id="IPR036390">
    <property type="entry name" value="WH_DNA-bd_sf"/>
</dbReference>
<proteinExistence type="predicted"/>
<dbReference type="EMBL" id="BSFE01000009">
    <property type="protein sequence ID" value="GLK53231.1"/>
    <property type="molecule type" value="Genomic_DNA"/>
</dbReference>
<dbReference type="Pfam" id="PF02082">
    <property type="entry name" value="Rrf2"/>
    <property type="match status" value="1"/>
</dbReference>
<dbReference type="NCBIfam" id="TIGR00738">
    <property type="entry name" value="rrf2_super"/>
    <property type="match status" value="1"/>
</dbReference>
<dbReference type="RefSeq" id="WP_271187586.1">
    <property type="nucleotide sequence ID" value="NZ_BSFE01000009.1"/>
</dbReference>
<dbReference type="Gene3D" id="1.10.10.10">
    <property type="entry name" value="Winged helix-like DNA-binding domain superfamily/Winged helix DNA-binding domain"/>
    <property type="match status" value="1"/>
</dbReference>
<dbReference type="InterPro" id="IPR030489">
    <property type="entry name" value="TR_Rrf2-type_CS"/>
</dbReference>
<name>A0A9W6MPR6_9PROT</name>
<dbReference type="PANTHER" id="PTHR33221:SF4">
    <property type="entry name" value="HTH-TYPE TRANSCRIPTIONAL REPRESSOR NSRR"/>
    <property type="match status" value="1"/>
</dbReference>
<dbReference type="GO" id="GO:0003700">
    <property type="term" value="F:DNA-binding transcription factor activity"/>
    <property type="evidence" value="ECO:0007669"/>
    <property type="project" value="TreeGrafter"/>
</dbReference>